<dbReference type="PANTHER" id="PTHR14453:SF102">
    <property type="entry name" value="PROTEIN MONO-ADP-RIBOSYLTRANSFERASE PARP14-LIKE"/>
    <property type="match status" value="1"/>
</dbReference>
<dbReference type="Gene3D" id="3.40.220.10">
    <property type="entry name" value="Leucine Aminopeptidase, subunit E, domain 1"/>
    <property type="match status" value="1"/>
</dbReference>
<dbReference type="Proteomes" id="UP000694408">
    <property type="component" value="Unplaced"/>
</dbReference>
<keyword evidence="4" id="KW-0520">NAD</keyword>
<evidence type="ECO:0000256" key="2">
    <source>
        <dbReference type="ARBA" id="ARBA00022676"/>
    </source>
</evidence>
<evidence type="ECO:0000313" key="9">
    <source>
        <dbReference type="Proteomes" id="UP000694408"/>
    </source>
</evidence>
<evidence type="ECO:0000256" key="6">
    <source>
        <dbReference type="SAM" id="Phobius"/>
    </source>
</evidence>
<dbReference type="SUPFAM" id="SSF52949">
    <property type="entry name" value="Macro domain-like"/>
    <property type="match status" value="1"/>
</dbReference>
<keyword evidence="6" id="KW-0472">Membrane</keyword>
<dbReference type="InterPro" id="IPR043472">
    <property type="entry name" value="Macro_dom-like"/>
</dbReference>
<keyword evidence="9" id="KW-1185">Reference proteome</keyword>
<dbReference type="AlphaFoldDB" id="A0A8C5JWR6"/>
<accession>A0A8C5JWR6</accession>
<dbReference type="Ensembl" id="ENSJHYT00000028556.1">
    <property type="protein sequence ID" value="ENSJHYP00000023695.1"/>
    <property type="gene ID" value="ENSJHYG00000017817.1"/>
</dbReference>
<dbReference type="CDD" id="cd02907">
    <property type="entry name" value="Macro_Af1521_BAL-like"/>
    <property type="match status" value="1"/>
</dbReference>
<dbReference type="Pfam" id="PF01661">
    <property type="entry name" value="Macro"/>
    <property type="match status" value="1"/>
</dbReference>
<proteinExistence type="predicted"/>
<keyword evidence="6" id="KW-1133">Transmembrane helix</keyword>
<evidence type="ECO:0000259" key="7">
    <source>
        <dbReference type="PROSITE" id="PS51154"/>
    </source>
</evidence>
<evidence type="ECO:0000256" key="1">
    <source>
        <dbReference type="ARBA" id="ARBA00004123"/>
    </source>
</evidence>
<protein>
    <recommendedName>
        <fullName evidence="7">Macro domain-containing protein</fullName>
    </recommendedName>
</protein>
<comment type="subcellular location">
    <subcellularLocation>
        <location evidence="1">Nucleus</location>
    </subcellularLocation>
</comment>
<organism evidence="8 9">
    <name type="scientific">Junco hyemalis</name>
    <name type="common">Dark-eyed junco</name>
    <dbReference type="NCBI Taxonomy" id="40217"/>
    <lineage>
        <taxon>Eukaryota</taxon>
        <taxon>Metazoa</taxon>
        <taxon>Chordata</taxon>
        <taxon>Craniata</taxon>
        <taxon>Vertebrata</taxon>
        <taxon>Euteleostomi</taxon>
        <taxon>Archelosauria</taxon>
        <taxon>Archosauria</taxon>
        <taxon>Dinosauria</taxon>
        <taxon>Saurischia</taxon>
        <taxon>Theropoda</taxon>
        <taxon>Coelurosauria</taxon>
        <taxon>Aves</taxon>
        <taxon>Neognathae</taxon>
        <taxon>Neoaves</taxon>
        <taxon>Telluraves</taxon>
        <taxon>Australaves</taxon>
        <taxon>Passeriformes</taxon>
        <taxon>Passerellidae</taxon>
        <taxon>Junco</taxon>
    </lineage>
</organism>
<dbReference type="GO" id="GO:0005634">
    <property type="term" value="C:nucleus"/>
    <property type="evidence" value="ECO:0007669"/>
    <property type="project" value="UniProtKB-SubCell"/>
</dbReference>
<feature type="domain" description="Macro" evidence="7">
    <location>
        <begin position="147"/>
        <end position="335"/>
    </location>
</feature>
<dbReference type="SMART" id="SM00506">
    <property type="entry name" value="A1pp"/>
    <property type="match status" value="1"/>
</dbReference>
<keyword evidence="2" id="KW-0328">Glycosyltransferase</keyword>
<dbReference type="GO" id="GO:0070212">
    <property type="term" value="P:protein poly-ADP-ribosylation"/>
    <property type="evidence" value="ECO:0007669"/>
    <property type="project" value="TreeGrafter"/>
</dbReference>
<evidence type="ECO:0000256" key="3">
    <source>
        <dbReference type="ARBA" id="ARBA00022679"/>
    </source>
</evidence>
<keyword evidence="3" id="KW-0808">Transferase</keyword>
<keyword evidence="6" id="KW-0812">Transmembrane</keyword>
<sequence length="335" mass="36392">SFGDSSECWRLLWLRLSLPRPSFPAAASLAGAALCQSMGSCVPQVRLSSRGSQQVSNPGDPQLCLSCEWGALLPLIACFGPKTKVVEGVSLVEQILSGLHFKRVVIDLPGAKAYIKEQAPLLAVNIKEMYKCLVLLEEQPEEHSNRGKLHMQVTMGETVIALYKADLCTHPVDVVVNASNEDLKHIGGLAEALSRAAGPALQEECDELVRRLGNLQPGDAVMTHAGKLPCKNVIHAVGPRWSSDRPEICVNLLRKTVKRCLQLAEMHKHRSIALPAISGGIFGFPMELCTYSICCASCCGTCVVPEKHTCKGKRLFICLIFSGIYSVFNATFPLK</sequence>
<dbReference type="GO" id="GO:0010629">
    <property type="term" value="P:negative regulation of gene expression"/>
    <property type="evidence" value="ECO:0007669"/>
    <property type="project" value="TreeGrafter"/>
</dbReference>
<dbReference type="GO" id="GO:0003950">
    <property type="term" value="F:NAD+ poly-ADP-ribosyltransferase activity"/>
    <property type="evidence" value="ECO:0007669"/>
    <property type="project" value="TreeGrafter"/>
</dbReference>
<keyword evidence="5" id="KW-0539">Nucleus</keyword>
<evidence type="ECO:0000256" key="4">
    <source>
        <dbReference type="ARBA" id="ARBA00023027"/>
    </source>
</evidence>
<reference evidence="8" key="2">
    <citation type="submission" date="2025-09" db="UniProtKB">
        <authorList>
            <consortium name="Ensembl"/>
        </authorList>
    </citation>
    <scope>IDENTIFICATION</scope>
</reference>
<name>A0A8C5JWR6_JUNHY</name>
<dbReference type="GO" id="GO:0003714">
    <property type="term" value="F:transcription corepressor activity"/>
    <property type="evidence" value="ECO:0007669"/>
    <property type="project" value="TreeGrafter"/>
</dbReference>
<reference evidence="8" key="1">
    <citation type="submission" date="2025-08" db="UniProtKB">
        <authorList>
            <consortium name="Ensembl"/>
        </authorList>
    </citation>
    <scope>IDENTIFICATION</scope>
</reference>
<dbReference type="GO" id="GO:1990404">
    <property type="term" value="F:NAD+-protein mono-ADP-ribosyltransferase activity"/>
    <property type="evidence" value="ECO:0007669"/>
    <property type="project" value="TreeGrafter"/>
</dbReference>
<dbReference type="InterPro" id="IPR052056">
    <property type="entry name" value="Mono-ARTD/PARP"/>
</dbReference>
<dbReference type="InterPro" id="IPR002589">
    <property type="entry name" value="Macro_dom"/>
</dbReference>
<dbReference type="PANTHER" id="PTHR14453">
    <property type="entry name" value="PARP/ZINC FINGER CCCH TYPE DOMAIN CONTAINING PROTEIN"/>
    <property type="match status" value="1"/>
</dbReference>
<evidence type="ECO:0000256" key="5">
    <source>
        <dbReference type="ARBA" id="ARBA00023242"/>
    </source>
</evidence>
<evidence type="ECO:0000313" key="8">
    <source>
        <dbReference type="Ensembl" id="ENSJHYP00000023695.1"/>
    </source>
</evidence>
<dbReference type="GO" id="GO:0005737">
    <property type="term" value="C:cytoplasm"/>
    <property type="evidence" value="ECO:0007669"/>
    <property type="project" value="TreeGrafter"/>
</dbReference>
<dbReference type="PROSITE" id="PS51154">
    <property type="entry name" value="MACRO"/>
    <property type="match status" value="1"/>
</dbReference>
<feature type="transmembrane region" description="Helical" evidence="6">
    <location>
        <begin position="315"/>
        <end position="334"/>
    </location>
</feature>
<dbReference type="OMA" id="YSICCAS"/>